<feature type="region of interest" description="Disordered" evidence="1">
    <location>
        <begin position="1"/>
        <end position="50"/>
    </location>
</feature>
<organism evidence="2 3">
    <name type="scientific">Stephania japonica</name>
    <dbReference type="NCBI Taxonomy" id="461633"/>
    <lineage>
        <taxon>Eukaryota</taxon>
        <taxon>Viridiplantae</taxon>
        <taxon>Streptophyta</taxon>
        <taxon>Embryophyta</taxon>
        <taxon>Tracheophyta</taxon>
        <taxon>Spermatophyta</taxon>
        <taxon>Magnoliopsida</taxon>
        <taxon>Ranunculales</taxon>
        <taxon>Menispermaceae</taxon>
        <taxon>Menispermoideae</taxon>
        <taxon>Cissampelideae</taxon>
        <taxon>Stephania</taxon>
    </lineage>
</organism>
<accession>A0AAP0F3B0</accession>
<dbReference type="AlphaFoldDB" id="A0AAP0F3B0"/>
<evidence type="ECO:0000256" key="1">
    <source>
        <dbReference type="SAM" id="MobiDB-lite"/>
    </source>
</evidence>
<evidence type="ECO:0000313" key="2">
    <source>
        <dbReference type="EMBL" id="KAK9103102.1"/>
    </source>
</evidence>
<feature type="compositionally biased region" description="Basic and acidic residues" evidence="1">
    <location>
        <begin position="30"/>
        <end position="39"/>
    </location>
</feature>
<protein>
    <submittedName>
        <fullName evidence="2">Uncharacterized protein</fullName>
    </submittedName>
</protein>
<reference evidence="2 3" key="1">
    <citation type="submission" date="2024-01" db="EMBL/GenBank/DDBJ databases">
        <title>Genome assemblies of Stephania.</title>
        <authorList>
            <person name="Yang L."/>
        </authorList>
    </citation>
    <scope>NUCLEOTIDE SEQUENCE [LARGE SCALE GENOMIC DNA]</scope>
    <source>
        <strain evidence="2">QJT</strain>
        <tissue evidence="2">Leaf</tissue>
    </source>
</reference>
<feature type="compositionally biased region" description="Polar residues" evidence="1">
    <location>
        <begin position="17"/>
        <end position="26"/>
    </location>
</feature>
<proteinExistence type="predicted"/>
<dbReference type="EMBL" id="JBBNAE010000008">
    <property type="protein sequence ID" value="KAK9103102.1"/>
    <property type="molecule type" value="Genomic_DNA"/>
</dbReference>
<dbReference type="Proteomes" id="UP001417504">
    <property type="component" value="Unassembled WGS sequence"/>
</dbReference>
<keyword evidence="3" id="KW-1185">Reference proteome</keyword>
<evidence type="ECO:0000313" key="3">
    <source>
        <dbReference type="Proteomes" id="UP001417504"/>
    </source>
</evidence>
<comment type="caution">
    <text evidence="2">The sequence shown here is derived from an EMBL/GenBank/DDBJ whole genome shotgun (WGS) entry which is preliminary data.</text>
</comment>
<sequence length="312" mass="34902">MGKSVEKRRQIKLFSSVPPQKTSQGGDQIKNADDYKQPKQVEGNNTNKSSPIQLVELSGSHDVGNHQESTVTTFTLLAKPTVERNPPPPSPPPPASLVGGMYVIMYAWLWTERGNHQNQHFLTMLRAQCPYGRGDQIKNADDYKQAKQMEGNNTNKSSPIELVELSGSHDVGDHQESSPLSHLLQQQRLKGILLHHHHHHLHRLLEECDQIKNADNYKQAKQVEGNNTNKSSPIELVELSGSHDVENHQESTVTTFTPAAAAMVERNPPPPSPPPPALLVGGMYVIMYAWLWTERGNHQNQRFLTMLKAHCP</sequence>
<name>A0AAP0F3B0_9MAGN</name>
<gene>
    <name evidence="2" type="ORF">Sjap_020356</name>
</gene>